<evidence type="ECO:0000313" key="1">
    <source>
        <dbReference type="EMBL" id="THV44344.1"/>
    </source>
</evidence>
<gene>
    <name evidence="1" type="ORF">BGAL_0666g00010</name>
</gene>
<name>A0A4S8QUH7_9HELO</name>
<protein>
    <submittedName>
        <fullName evidence="1">Uncharacterized protein</fullName>
    </submittedName>
</protein>
<organism evidence="1 2">
    <name type="scientific">Botrytis galanthina</name>
    <dbReference type="NCBI Taxonomy" id="278940"/>
    <lineage>
        <taxon>Eukaryota</taxon>
        <taxon>Fungi</taxon>
        <taxon>Dikarya</taxon>
        <taxon>Ascomycota</taxon>
        <taxon>Pezizomycotina</taxon>
        <taxon>Leotiomycetes</taxon>
        <taxon>Helotiales</taxon>
        <taxon>Sclerotiniaceae</taxon>
        <taxon>Botrytis</taxon>
    </lineage>
</organism>
<dbReference type="AlphaFoldDB" id="A0A4S8QUH7"/>
<evidence type="ECO:0000313" key="2">
    <source>
        <dbReference type="Proteomes" id="UP000308671"/>
    </source>
</evidence>
<dbReference type="Proteomes" id="UP000308671">
    <property type="component" value="Unassembled WGS sequence"/>
</dbReference>
<accession>A0A4S8QUH7</accession>
<proteinExistence type="predicted"/>
<dbReference type="EMBL" id="PQXL01000662">
    <property type="protein sequence ID" value="THV44344.1"/>
    <property type="molecule type" value="Genomic_DNA"/>
</dbReference>
<dbReference type="OrthoDB" id="1470350at2759"/>
<sequence>MIKFTDSAGIVLGHAVSFFNDADGTFAYGRNYFRNTREPFTITAAGETLYVITSIFAVNEVYRNTEQLTFDD</sequence>
<comment type="caution">
    <text evidence="1">The sequence shown here is derived from an EMBL/GenBank/DDBJ whole genome shotgun (WGS) entry which is preliminary data.</text>
</comment>
<keyword evidence="2" id="KW-1185">Reference proteome</keyword>
<reference evidence="1 2" key="1">
    <citation type="submission" date="2017-12" db="EMBL/GenBank/DDBJ databases">
        <title>Comparative genomics of Botrytis spp.</title>
        <authorList>
            <person name="Valero-Jimenez C.A."/>
            <person name="Tapia P."/>
            <person name="Veloso J."/>
            <person name="Silva-Moreno E."/>
            <person name="Staats M."/>
            <person name="Valdes J.H."/>
            <person name="Van Kan J.A.L."/>
        </authorList>
    </citation>
    <scope>NUCLEOTIDE SEQUENCE [LARGE SCALE GENOMIC DNA]</scope>
    <source>
        <strain evidence="1 2">MUCL435</strain>
    </source>
</reference>